<evidence type="ECO:0000313" key="1">
    <source>
        <dbReference type="EMBL" id="ADC45103.1"/>
    </source>
</evidence>
<sequence length="57" mass="6129">MGDGRHHDSFMSVCAAQLHLGGAIRLQGIEAIKSTDWLSKPGLGWGIELRLDAPIAM</sequence>
<accession>D3DXT3</accession>
<dbReference type="HOGENOM" id="CLU_2993480_0_0_4"/>
<name>D3DXT3_CUPMC</name>
<dbReference type="AlphaFoldDB" id="D3DXT3"/>
<keyword evidence="2" id="KW-1185">Reference proteome</keyword>
<proteinExistence type="predicted"/>
<evidence type="ECO:0000313" key="2">
    <source>
        <dbReference type="Proteomes" id="UP000002429"/>
    </source>
</evidence>
<dbReference type="Proteomes" id="UP000002429">
    <property type="component" value="Chromosome"/>
</dbReference>
<dbReference type="EMBL" id="CP000352">
    <property type="protein sequence ID" value="ADC45103.1"/>
    <property type="molecule type" value="Genomic_DNA"/>
</dbReference>
<organism evidence="1 2">
    <name type="scientific">Cupriavidus metallidurans (strain ATCC 43123 / DSM 2839 / NBRC 102507 / CH34)</name>
    <name type="common">Ralstonia metallidurans</name>
    <dbReference type="NCBI Taxonomy" id="266264"/>
    <lineage>
        <taxon>Bacteria</taxon>
        <taxon>Pseudomonadati</taxon>
        <taxon>Pseudomonadota</taxon>
        <taxon>Betaproteobacteria</taxon>
        <taxon>Burkholderiales</taxon>
        <taxon>Burkholderiaceae</taxon>
        <taxon>Cupriavidus</taxon>
    </lineage>
</organism>
<gene>
    <name evidence="1" type="ordered locus">Rmet_6495</name>
</gene>
<protein>
    <submittedName>
        <fullName evidence="1">Uncharacterized protein</fullName>
    </submittedName>
</protein>
<dbReference type="KEGG" id="rme:Rmet_6495"/>
<reference evidence="2" key="1">
    <citation type="journal article" date="2010" name="PLoS ONE">
        <title>The complete genome sequence of Cupriavidus metallidurans strain CH34, a master survivalist in harsh and anthropogenic environments.</title>
        <authorList>
            <person name="Janssen P.J."/>
            <person name="Van Houdt R."/>
            <person name="Moors H."/>
            <person name="Monsieurs P."/>
            <person name="Morin N."/>
            <person name="Michaux A."/>
            <person name="Benotmane M.A."/>
            <person name="Leys N."/>
            <person name="Vallaeys T."/>
            <person name="Lapidus A."/>
            <person name="Monchy S."/>
            <person name="Medigue C."/>
            <person name="Taghavi S."/>
            <person name="McCorkle S."/>
            <person name="Dunn J."/>
            <person name="van der Lelie D."/>
            <person name="Mergeay M."/>
        </authorList>
    </citation>
    <scope>NUCLEOTIDE SEQUENCE [LARGE SCALE GENOMIC DNA]</scope>
    <source>
        <strain evidence="2">ATCC 43123 / DSM 2839 / NBRC 102507 / CH34</strain>
    </source>
</reference>
<dbReference type="STRING" id="266264.Rmet_6495"/>